<evidence type="ECO:0000313" key="1">
    <source>
        <dbReference type="EMBL" id="GBP93996.1"/>
    </source>
</evidence>
<protein>
    <submittedName>
        <fullName evidence="1">Uncharacterized protein</fullName>
    </submittedName>
</protein>
<sequence>MVGLESGRHYGTAANRCLGASGANAYANEVHGHASQLKCMQLTCATDAPPIKCSGSGASDTVLANRHCEARLNKEV</sequence>
<gene>
    <name evidence="1" type="ORF">EVAR_62202_1</name>
</gene>
<comment type="caution">
    <text evidence="1">The sequence shown here is derived from an EMBL/GenBank/DDBJ whole genome shotgun (WGS) entry which is preliminary data.</text>
</comment>
<name>A0A4C1ZZW0_EUMVA</name>
<dbReference type="AlphaFoldDB" id="A0A4C1ZZW0"/>
<evidence type="ECO:0000313" key="2">
    <source>
        <dbReference type="Proteomes" id="UP000299102"/>
    </source>
</evidence>
<keyword evidence="2" id="KW-1185">Reference proteome</keyword>
<accession>A0A4C1ZZW0</accession>
<dbReference type="Proteomes" id="UP000299102">
    <property type="component" value="Unassembled WGS sequence"/>
</dbReference>
<organism evidence="1 2">
    <name type="scientific">Eumeta variegata</name>
    <name type="common">Bagworm moth</name>
    <name type="synonym">Eumeta japonica</name>
    <dbReference type="NCBI Taxonomy" id="151549"/>
    <lineage>
        <taxon>Eukaryota</taxon>
        <taxon>Metazoa</taxon>
        <taxon>Ecdysozoa</taxon>
        <taxon>Arthropoda</taxon>
        <taxon>Hexapoda</taxon>
        <taxon>Insecta</taxon>
        <taxon>Pterygota</taxon>
        <taxon>Neoptera</taxon>
        <taxon>Endopterygota</taxon>
        <taxon>Lepidoptera</taxon>
        <taxon>Glossata</taxon>
        <taxon>Ditrysia</taxon>
        <taxon>Tineoidea</taxon>
        <taxon>Psychidae</taxon>
        <taxon>Oiketicinae</taxon>
        <taxon>Eumeta</taxon>
    </lineage>
</organism>
<dbReference type="EMBL" id="BGZK01002444">
    <property type="protein sequence ID" value="GBP93996.1"/>
    <property type="molecule type" value="Genomic_DNA"/>
</dbReference>
<proteinExistence type="predicted"/>
<reference evidence="1 2" key="1">
    <citation type="journal article" date="2019" name="Commun. Biol.">
        <title>The bagworm genome reveals a unique fibroin gene that provides high tensile strength.</title>
        <authorList>
            <person name="Kono N."/>
            <person name="Nakamura H."/>
            <person name="Ohtoshi R."/>
            <person name="Tomita M."/>
            <person name="Numata K."/>
            <person name="Arakawa K."/>
        </authorList>
    </citation>
    <scope>NUCLEOTIDE SEQUENCE [LARGE SCALE GENOMIC DNA]</scope>
</reference>